<name>A0A6J4MXS2_9ACTN</name>
<evidence type="ECO:0000256" key="1">
    <source>
        <dbReference type="SAM" id="SignalP"/>
    </source>
</evidence>
<gene>
    <name evidence="2" type="ORF">AVDCRST_MAG60-151</name>
</gene>
<proteinExistence type="predicted"/>
<dbReference type="AlphaFoldDB" id="A0A6J4MXS2"/>
<sequence>MRTPTKQALLTASLILVGASAVGCGGGGAPTDASEKEFCDGLTSLFTDMSSAGDSEKEAVAAVKKWGGTMEEVGTPESISEEGRKGFELMMEQVAELDEGDTAKDLERMDEDLSDSDNKAIDAFDAYTTDTCPSMAPEGQ</sequence>
<feature type="chain" id="PRO_5038647593" evidence="1">
    <location>
        <begin position="24"/>
        <end position="140"/>
    </location>
</feature>
<reference evidence="2" key="1">
    <citation type="submission" date="2020-02" db="EMBL/GenBank/DDBJ databases">
        <authorList>
            <person name="Meier V. D."/>
        </authorList>
    </citation>
    <scope>NUCLEOTIDE SEQUENCE</scope>
    <source>
        <strain evidence="2">AVDCRST_MAG60</strain>
    </source>
</reference>
<evidence type="ECO:0000313" key="2">
    <source>
        <dbReference type="EMBL" id="CAA9371844.1"/>
    </source>
</evidence>
<keyword evidence="1" id="KW-0732">Signal</keyword>
<accession>A0A6J4MXS2</accession>
<feature type="signal peptide" evidence="1">
    <location>
        <begin position="1"/>
        <end position="23"/>
    </location>
</feature>
<dbReference type="EMBL" id="CADCUN010000016">
    <property type="protein sequence ID" value="CAA9371844.1"/>
    <property type="molecule type" value="Genomic_DNA"/>
</dbReference>
<protein>
    <submittedName>
        <fullName evidence="2">Uncharacterized protein</fullName>
    </submittedName>
</protein>
<dbReference type="PROSITE" id="PS51257">
    <property type="entry name" value="PROKAR_LIPOPROTEIN"/>
    <property type="match status" value="1"/>
</dbReference>
<organism evidence="2">
    <name type="scientific">uncultured Nocardioides sp</name>
    <dbReference type="NCBI Taxonomy" id="198441"/>
    <lineage>
        <taxon>Bacteria</taxon>
        <taxon>Bacillati</taxon>
        <taxon>Actinomycetota</taxon>
        <taxon>Actinomycetes</taxon>
        <taxon>Propionibacteriales</taxon>
        <taxon>Nocardioidaceae</taxon>
        <taxon>Nocardioides</taxon>
        <taxon>environmental samples</taxon>
    </lineage>
</organism>